<name>A0A6A5UCS9_9PLEO</name>
<dbReference type="AlphaFoldDB" id="A0A6A5UCS9"/>
<dbReference type="OrthoDB" id="27483at2759"/>
<accession>A0A6A5UCS9</accession>
<proteinExistence type="predicted"/>
<dbReference type="Gene3D" id="2.60.120.620">
    <property type="entry name" value="q2cbj1_9rhob like domain"/>
    <property type="match status" value="1"/>
</dbReference>
<sequence length="864" mass="97313">MSEEPSPSPGSSSDASIEPEDTWRHGLLGCLDGIRSAGDFAVFSPPFGKGDRTVVDTSVRNTWELDSTQFCLANPAWKSCFSEILQRAASGLGLLDVTAHLHKLLLYEEGSFFKRHKDSEKVAGMVGTLVVCLPSQHEGGDVLLSFRSEERTFATAPFSAWDITALAWFSDVTHEVAKLTKGYRLVLTYNLVQSGHLRQSAEFFHQQSQALRSTLLDWTAQAPLAYVIYYILDHQYTPSSLSLTNMKGRDRAVCEFLHDTCSDSGVFLLLGHITRTETGDEYDFSDYRETCYSLNTVYSSYGEEIGSNFEVNPTEILNHSERWPDSEDEAEYTGNEDAPPCFRYHDTVAMLVTKRYLARFVLWNYGYDKALDNMVSMVSRDLETHLNTATKAAAIALFGKAVVSGKVDTARIVTHWAVELDDRELYRSALRFATGNFNARVIVLKTICVHIEKKYENKPNSIGWEAWYGDLEKSCSLESWLFILEHVPDYLVSIHLQASFKQWAQTRLDRKFDSTPAICREHHPFLIRSVELRYADSDWVTTTLLPALSSRGERDLLYQFSITICQGKREEQFSSLARVAFDYLFDHASNKLLLHEPDMHQDPDRSYTVVTVGPCEKFVAFLDHGVTLGAGEHALKLLEATYDGLAATLPSWDISKMTEKGPVYCFLHPLALMLEKHKISASPSVRSIFELIIRHGLHAKLPKRPRKLPGSVPSLSRCVLTECVDCDSIARFVTSEDQKVWRFTAAGSRLTHVESLLTDHPLFRLKKTLLDDGKSHSLTVEKVVTEFTKELDAYDSAVQRLKTALERLKGEFMRSLLGDQCYRDLILLEPLVSEVSKDPSLTALGGKRAANEFMGGSEKKRKGC</sequence>
<evidence type="ECO:0000313" key="2">
    <source>
        <dbReference type="Proteomes" id="UP000800035"/>
    </source>
</evidence>
<keyword evidence="2" id="KW-1185">Reference proteome</keyword>
<organism evidence="1 2">
    <name type="scientific">Byssothecium circinans</name>
    <dbReference type="NCBI Taxonomy" id="147558"/>
    <lineage>
        <taxon>Eukaryota</taxon>
        <taxon>Fungi</taxon>
        <taxon>Dikarya</taxon>
        <taxon>Ascomycota</taxon>
        <taxon>Pezizomycotina</taxon>
        <taxon>Dothideomycetes</taxon>
        <taxon>Pleosporomycetidae</taxon>
        <taxon>Pleosporales</taxon>
        <taxon>Massarineae</taxon>
        <taxon>Massarinaceae</taxon>
        <taxon>Byssothecium</taxon>
    </lineage>
</organism>
<dbReference type="EMBL" id="ML976986">
    <property type="protein sequence ID" value="KAF1958927.1"/>
    <property type="molecule type" value="Genomic_DNA"/>
</dbReference>
<dbReference type="Proteomes" id="UP000800035">
    <property type="component" value="Unassembled WGS sequence"/>
</dbReference>
<gene>
    <name evidence="1" type="ORF">CC80DRAFT_546245</name>
</gene>
<evidence type="ECO:0000313" key="1">
    <source>
        <dbReference type="EMBL" id="KAF1958927.1"/>
    </source>
</evidence>
<dbReference type="PANTHER" id="PTHR33099">
    <property type="entry name" value="FE2OG DIOXYGENASE DOMAIN-CONTAINING PROTEIN"/>
    <property type="match status" value="1"/>
</dbReference>
<protein>
    <submittedName>
        <fullName evidence="1">Uncharacterized protein</fullName>
    </submittedName>
</protein>
<dbReference type="PANTHER" id="PTHR33099:SF7">
    <property type="entry name" value="MYND-TYPE DOMAIN-CONTAINING PROTEIN"/>
    <property type="match status" value="1"/>
</dbReference>
<reference evidence="1" key="1">
    <citation type="journal article" date="2020" name="Stud. Mycol.">
        <title>101 Dothideomycetes genomes: a test case for predicting lifestyles and emergence of pathogens.</title>
        <authorList>
            <person name="Haridas S."/>
            <person name="Albert R."/>
            <person name="Binder M."/>
            <person name="Bloem J."/>
            <person name="Labutti K."/>
            <person name="Salamov A."/>
            <person name="Andreopoulos B."/>
            <person name="Baker S."/>
            <person name="Barry K."/>
            <person name="Bills G."/>
            <person name="Bluhm B."/>
            <person name="Cannon C."/>
            <person name="Castanera R."/>
            <person name="Culley D."/>
            <person name="Daum C."/>
            <person name="Ezra D."/>
            <person name="Gonzalez J."/>
            <person name="Henrissat B."/>
            <person name="Kuo A."/>
            <person name="Liang C."/>
            <person name="Lipzen A."/>
            <person name="Lutzoni F."/>
            <person name="Magnuson J."/>
            <person name="Mondo S."/>
            <person name="Nolan M."/>
            <person name="Ohm R."/>
            <person name="Pangilinan J."/>
            <person name="Park H.-J."/>
            <person name="Ramirez L."/>
            <person name="Alfaro M."/>
            <person name="Sun H."/>
            <person name="Tritt A."/>
            <person name="Yoshinaga Y."/>
            <person name="Zwiers L.-H."/>
            <person name="Turgeon B."/>
            <person name="Goodwin S."/>
            <person name="Spatafora J."/>
            <person name="Crous P."/>
            <person name="Grigoriev I."/>
        </authorList>
    </citation>
    <scope>NUCLEOTIDE SEQUENCE</scope>
    <source>
        <strain evidence="1">CBS 675.92</strain>
    </source>
</reference>